<feature type="region of interest" description="Disordered" evidence="1">
    <location>
        <begin position="564"/>
        <end position="614"/>
    </location>
</feature>
<feature type="compositionally biased region" description="Basic and acidic residues" evidence="1">
    <location>
        <begin position="447"/>
        <end position="457"/>
    </location>
</feature>
<feature type="compositionally biased region" description="Polar residues" evidence="1">
    <location>
        <begin position="389"/>
        <end position="401"/>
    </location>
</feature>
<evidence type="ECO:0000313" key="3">
    <source>
        <dbReference type="RefSeq" id="XP_023161641.2"/>
    </source>
</evidence>
<dbReference type="RefSeq" id="XP_023161641.2">
    <property type="nucleotide sequence ID" value="XM_023305873.2"/>
</dbReference>
<accession>A0A6J1LBI3</accession>
<reference evidence="3" key="1">
    <citation type="submission" date="2025-08" db="UniProtKB">
        <authorList>
            <consortium name="RefSeq"/>
        </authorList>
    </citation>
    <scope>IDENTIFICATION</scope>
    <source>
        <strain evidence="3">15085-1641.00</strain>
        <tissue evidence="3">Whole body</tissue>
    </source>
</reference>
<feature type="region of interest" description="Disordered" evidence="1">
    <location>
        <begin position="358"/>
        <end position="465"/>
    </location>
</feature>
<feature type="compositionally biased region" description="Low complexity" evidence="1">
    <location>
        <begin position="599"/>
        <end position="614"/>
    </location>
</feature>
<feature type="region of interest" description="Disordered" evidence="1">
    <location>
        <begin position="260"/>
        <end position="333"/>
    </location>
</feature>
<feature type="compositionally biased region" description="Polar residues" evidence="1">
    <location>
        <begin position="660"/>
        <end position="680"/>
    </location>
</feature>
<evidence type="ECO:0000256" key="1">
    <source>
        <dbReference type="SAM" id="MobiDB-lite"/>
    </source>
</evidence>
<dbReference type="OMA" id="HYDGHFS"/>
<dbReference type="KEGG" id="dhe:111593222"/>
<gene>
    <name evidence="3" type="primary">LOC111593222</name>
</gene>
<feature type="compositionally biased region" description="Polar residues" evidence="1">
    <location>
        <begin position="575"/>
        <end position="598"/>
    </location>
</feature>
<dbReference type="Proteomes" id="UP000504633">
    <property type="component" value="Unplaced"/>
</dbReference>
<feature type="compositionally biased region" description="Basic and acidic residues" evidence="1">
    <location>
        <begin position="417"/>
        <end position="428"/>
    </location>
</feature>
<evidence type="ECO:0000313" key="2">
    <source>
        <dbReference type="Proteomes" id="UP000504633"/>
    </source>
</evidence>
<feature type="compositionally biased region" description="Low complexity" evidence="1">
    <location>
        <begin position="267"/>
        <end position="285"/>
    </location>
</feature>
<keyword evidence="2" id="KW-1185">Reference proteome</keyword>
<dbReference type="AlphaFoldDB" id="A0A6J1LBI3"/>
<feature type="compositionally biased region" description="Polar residues" evidence="1">
    <location>
        <begin position="308"/>
        <end position="332"/>
    </location>
</feature>
<dbReference type="GeneID" id="111593222"/>
<organism evidence="2 3">
    <name type="scientific">Drosophila hydei</name>
    <name type="common">Fruit fly</name>
    <dbReference type="NCBI Taxonomy" id="7224"/>
    <lineage>
        <taxon>Eukaryota</taxon>
        <taxon>Metazoa</taxon>
        <taxon>Ecdysozoa</taxon>
        <taxon>Arthropoda</taxon>
        <taxon>Hexapoda</taxon>
        <taxon>Insecta</taxon>
        <taxon>Pterygota</taxon>
        <taxon>Neoptera</taxon>
        <taxon>Endopterygota</taxon>
        <taxon>Diptera</taxon>
        <taxon>Brachycera</taxon>
        <taxon>Muscomorpha</taxon>
        <taxon>Ephydroidea</taxon>
        <taxon>Drosophilidae</taxon>
        <taxon>Drosophila</taxon>
    </lineage>
</organism>
<proteinExistence type="predicted"/>
<name>A0A6J1LBI3_DROHY</name>
<feature type="region of interest" description="Disordered" evidence="1">
    <location>
        <begin position="659"/>
        <end position="686"/>
    </location>
</feature>
<dbReference type="OrthoDB" id="7786524at2759"/>
<feature type="region of interest" description="Disordered" evidence="1">
    <location>
        <begin position="89"/>
        <end position="123"/>
    </location>
</feature>
<protein>
    <submittedName>
        <fullName evidence="3">Uncharacterized protein LOC111593222</fullName>
    </submittedName>
</protein>
<sequence>MGCASSTPMVATAGSEMLKAATHVAGDVKKQGEAAVEDATQAISSTMDSAKETVSTAVAGITNELGSAFKEGSEALDEAKHKVMEGLHLESKPNAEPTETSTSRAPTPALEPDGDSLKTSTPEPEIEQALANAVANEEEAPPTPKPSLQELAELSAQVSEASVVTVVAATVVAETTVPPDAAETKATTTLTHSHTHCKSRWQRKVEFELEEQRRPNTTEWEKLADLLAKGHRFRPYESFARNQNQFSVYKDYTSLRDKPGHYDGHFSDGNSLSSTSQSQSDLSSGHLTPAPPTRKGQRDYAKFVGSEQPASVSRASSRLSNAGATSTRSFDYNPQRERISLPIGTRVASRSLWARNQPDVLPEEPGSYTPARRSSLVTGLRPIGDVQQMPMTRSTSNLQMTRKQREEQNESRPSSRRHSEVGSVRPKESAAPTQPALRSKGIPQPAKEAKQRVKPSTEPKSQLGATFKSMLDSSRDISSALLLATPLTVTSLLHSPTAVSSNKMPTPTVARAATFVVEPRQTQAVTHATHATPIRPATGQLATMATASFITDAIESEERARILPKSSMPRKGLPQQANSVPLTSPQRTQPNVVSTVTKSPSMSRASSRLSSNSSTEVVVRPLSHLNTPSAVSLSPDVVVTEYDDSDLEAALAKLAERRLSTTASLPSQRSATRNSNTSAVRDSRRTSPWLRRNMDHYNSQEPKPLTSCGALGLCSSAQGSQHLLERCEVCCKEFVMN</sequence>